<reference evidence="2 3" key="1">
    <citation type="submission" date="2022-03" db="EMBL/GenBank/DDBJ databases">
        <title>Agromyces sp. isolated from the gut of P. brevitarsis seulensis larvae.</title>
        <authorList>
            <person name="Won M."/>
            <person name="Kwon S.-W."/>
        </authorList>
    </citation>
    <scope>NUCLEOTIDE SEQUENCE [LARGE SCALE GENOMIC DNA]</scope>
    <source>
        <strain evidence="2 3">KACC 16215</strain>
    </source>
</reference>
<dbReference type="SUPFAM" id="SSF55031">
    <property type="entry name" value="Bacterial exopeptidase dimerisation domain"/>
    <property type="match status" value="1"/>
</dbReference>
<dbReference type="Pfam" id="PF01546">
    <property type="entry name" value="Peptidase_M20"/>
    <property type="match status" value="1"/>
</dbReference>
<protein>
    <submittedName>
        <fullName evidence="2">M20 family metallopeptidase</fullName>
    </submittedName>
</protein>
<dbReference type="PANTHER" id="PTHR11014">
    <property type="entry name" value="PEPTIDASE M20 FAMILY MEMBER"/>
    <property type="match status" value="1"/>
</dbReference>
<evidence type="ECO:0000313" key="2">
    <source>
        <dbReference type="EMBL" id="UOE27162.1"/>
    </source>
</evidence>
<feature type="domain" description="Peptidase M20 dimerisation" evidence="1">
    <location>
        <begin position="194"/>
        <end position="287"/>
    </location>
</feature>
<evidence type="ECO:0000259" key="1">
    <source>
        <dbReference type="Pfam" id="PF07687"/>
    </source>
</evidence>
<dbReference type="EMBL" id="CP094533">
    <property type="protein sequence ID" value="UOE27162.1"/>
    <property type="molecule type" value="Genomic_DNA"/>
</dbReference>
<gene>
    <name evidence="2" type="ORF">MTP13_05095</name>
</gene>
<dbReference type="InterPro" id="IPR011650">
    <property type="entry name" value="Peptidase_M20_dimer"/>
</dbReference>
<dbReference type="InterPro" id="IPR036264">
    <property type="entry name" value="Bact_exopeptidase_dim_dom"/>
</dbReference>
<dbReference type="Gene3D" id="3.40.630.10">
    <property type="entry name" value="Zn peptidases"/>
    <property type="match status" value="1"/>
</dbReference>
<keyword evidence="3" id="KW-1185">Reference proteome</keyword>
<dbReference type="InterPro" id="IPR002933">
    <property type="entry name" value="Peptidase_M20"/>
</dbReference>
<dbReference type="PIRSF" id="PIRSF005962">
    <property type="entry name" value="Pept_M20D_amidohydro"/>
    <property type="match status" value="1"/>
</dbReference>
<dbReference type="Proteomes" id="UP000831304">
    <property type="component" value="Chromosome"/>
</dbReference>
<dbReference type="Gene3D" id="3.30.70.360">
    <property type="match status" value="1"/>
</dbReference>
<dbReference type="Pfam" id="PF07687">
    <property type="entry name" value="M20_dimer"/>
    <property type="match status" value="1"/>
</dbReference>
<name>A0ABY4AVF2_9MICO</name>
<dbReference type="PANTHER" id="PTHR11014:SF63">
    <property type="entry name" value="METALLOPEPTIDASE, PUTATIVE (AFU_ORTHOLOGUE AFUA_6G09600)-RELATED"/>
    <property type="match status" value="1"/>
</dbReference>
<dbReference type="InterPro" id="IPR017439">
    <property type="entry name" value="Amidohydrolase"/>
</dbReference>
<dbReference type="CDD" id="cd03886">
    <property type="entry name" value="M20_Acy1"/>
    <property type="match status" value="1"/>
</dbReference>
<sequence>MTTSTLGLDARLSGDESAELRELRRAIHGDPELRFDEHRTGERLRAFLDGIGELRPGVAGTGLVWTLRGDQPGPSILVRADMDAYPVTEESGAPFASRTPGVSHACGHDVHMTVAAGLARRIAAGGLPRGTLTVLFQPAEEIPFGQPSGARAVLDSGALAERYDAVLGLHCWPELEVGSIGIDGEIAMAAKDAFRVEFDGEAAHVAMPTGGRDALVALSAFVLQFYAVVPRRRDASEPVALNIGTASAGNSQSQLPPASVLTGTIRTHHRATRDRIVAAVDALAEGVAVAHGVGAHVTWSDAMPAVQNAPELVARASAALGPIAVTEGLGLPMASEDFALLDALGPGLYLKLGVSGDETRHALHSPRFAPDERAIDVGVDALETIIRDLLEDER</sequence>
<accession>A0ABY4AVF2</accession>
<organism evidence="2 3">
    <name type="scientific">Agromyces soli</name>
    <dbReference type="NCBI Taxonomy" id="659012"/>
    <lineage>
        <taxon>Bacteria</taxon>
        <taxon>Bacillati</taxon>
        <taxon>Actinomycetota</taxon>
        <taxon>Actinomycetes</taxon>
        <taxon>Micrococcales</taxon>
        <taxon>Microbacteriaceae</taxon>
        <taxon>Agromyces</taxon>
    </lineage>
</organism>
<evidence type="ECO:0000313" key="3">
    <source>
        <dbReference type="Proteomes" id="UP000831304"/>
    </source>
</evidence>
<dbReference type="RefSeq" id="WP_243570008.1">
    <property type="nucleotide sequence ID" value="NZ_BAAARD010000002.1"/>
</dbReference>
<proteinExistence type="predicted"/>
<dbReference type="NCBIfam" id="TIGR01891">
    <property type="entry name" value="amidohydrolases"/>
    <property type="match status" value="1"/>
</dbReference>
<dbReference type="SUPFAM" id="SSF53187">
    <property type="entry name" value="Zn-dependent exopeptidases"/>
    <property type="match status" value="1"/>
</dbReference>